<dbReference type="Proteomes" id="UP000095657">
    <property type="component" value="Unassembled WGS sequence"/>
</dbReference>
<dbReference type="Proteomes" id="UP000095725">
    <property type="component" value="Unassembled WGS sequence"/>
</dbReference>
<dbReference type="InterPro" id="IPR024535">
    <property type="entry name" value="RHGA/B-epi-like_pectate_lyase"/>
</dbReference>
<evidence type="ECO:0000259" key="2">
    <source>
        <dbReference type="Pfam" id="PF13229"/>
    </source>
</evidence>
<dbReference type="GO" id="GO:0016829">
    <property type="term" value="F:lyase activity"/>
    <property type="evidence" value="ECO:0007669"/>
    <property type="project" value="UniProtKB-KW"/>
</dbReference>
<dbReference type="Gene3D" id="2.160.20.10">
    <property type="entry name" value="Single-stranded right-handed beta-helix, Pectin lyase-like"/>
    <property type="match status" value="1"/>
</dbReference>
<evidence type="ECO:0000313" key="6">
    <source>
        <dbReference type="Proteomes" id="UP000095725"/>
    </source>
</evidence>
<dbReference type="Pfam" id="PF13229">
    <property type="entry name" value="Beta_helix"/>
    <property type="match status" value="1"/>
</dbReference>
<keyword evidence="4" id="KW-0456">Lyase</keyword>
<evidence type="ECO:0000259" key="1">
    <source>
        <dbReference type="Pfam" id="PF12708"/>
    </source>
</evidence>
<dbReference type="SUPFAM" id="SSF51126">
    <property type="entry name" value="Pectin lyase-like"/>
    <property type="match status" value="1"/>
</dbReference>
<evidence type="ECO:0000313" key="4">
    <source>
        <dbReference type="EMBL" id="CUP78157.1"/>
    </source>
</evidence>
<evidence type="ECO:0000313" key="3">
    <source>
        <dbReference type="EMBL" id="CUP33299.1"/>
    </source>
</evidence>
<protein>
    <submittedName>
        <fullName evidence="4">Pectate lyase superfamily protein</fullName>
    </submittedName>
</protein>
<dbReference type="InterPro" id="IPR011050">
    <property type="entry name" value="Pectin_lyase_fold/virulence"/>
</dbReference>
<dbReference type="EMBL" id="CZBL01000003">
    <property type="protein sequence ID" value="CUP78157.1"/>
    <property type="molecule type" value="Genomic_DNA"/>
</dbReference>
<feature type="domain" description="Right handed beta helix" evidence="2">
    <location>
        <begin position="223"/>
        <end position="360"/>
    </location>
</feature>
<dbReference type="InterPro" id="IPR012334">
    <property type="entry name" value="Pectin_lyas_fold"/>
</dbReference>
<evidence type="ECO:0000313" key="5">
    <source>
        <dbReference type="Proteomes" id="UP000095657"/>
    </source>
</evidence>
<dbReference type="Pfam" id="PF12708">
    <property type="entry name" value="Pect-lyase_RHGA_epim"/>
    <property type="match status" value="1"/>
</dbReference>
<name>A0A174R2I1_9BACE</name>
<sequence length="369" mass="39133">MSAFCLCMFTACDSDDNNLLCYGTHTDIEGDVTAFGAVGDGKTDCSKAINSAIASLPAEGGVLVIPEGDFVLDAPIVINKHNVTIKGLNPGMRSNIDVNGINDLLGPGGGSKLVARNAEAAIKVETGMKGVKIMNLMVSGGTEAKNIGIHFAGATDNGMLSNIIGINLHTGVKIEQAKNMQIVNCWVCELPNSIELIGGENIVVKNCQLGAQPTGITCKVQEVNKLSFINNQVYPDGRENLVLDACNNCVIEGNNFKSYYNGILVLNGNDNTVNKNIFWLTGAVQNQLLDHGDDFGIINVKGNNNMVASNSLSCEWAYAGAVTVNAVQGTGNVFKNCFVDNLESYRVFLVNAQTEVSNCVSSDKVSIVE</sequence>
<dbReference type="STRING" id="47678.ERS852494_02003"/>
<reference evidence="5 6" key="1">
    <citation type="submission" date="2015-09" db="EMBL/GenBank/DDBJ databases">
        <authorList>
            <consortium name="Pathogen Informatics"/>
        </authorList>
    </citation>
    <scope>NUCLEOTIDE SEQUENCE [LARGE SCALE GENOMIC DNA]</scope>
    <source>
        <strain evidence="3 5">2789STDY5834880</strain>
        <strain evidence="4 6">2789STDY5834946</strain>
    </source>
</reference>
<dbReference type="AlphaFoldDB" id="A0A174R2I1"/>
<dbReference type="InterPro" id="IPR039448">
    <property type="entry name" value="Beta_helix"/>
</dbReference>
<feature type="domain" description="Rhamnogalacturonase A/B/Epimerase-like pectate lyase" evidence="1">
    <location>
        <begin position="32"/>
        <end position="219"/>
    </location>
</feature>
<proteinExistence type="predicted"/>
<gene>
    <name evidence="3" type="ORF">ERS852494_02003</name>
    <name evidence="4" type="ORF">ERS852558_00959</name>
</gene>
<organism evidence="4 6">
    <name type="scientific">Bacteroides caccae</name>
    <dbReference type="NCBI Taxonomy" id="47678"/>
    <lineage>
        <taxon>Bacteria</taxon>
        <taxon>Pseudomonadati</taxon>
        <taxon>Bacteroidota</taxon>
        <taxon>Bacteroidia</taxon>
        <taxon>Bacteroidales</taxon>
        <taxon>Bacteroidaceae</taxon>
        <taxon>Bacteroides</taxon>
    </lineage>
</organism>
<dbReference type="EMBL" id="CZAI01000004">
    <property type="protein sequence ID" value="CUP33299.1"/>
    <property type="molecule type" value="Genomic_DNA"/>
</dbReference>
<accession>A0A174R2I1</accession>